<dbReference type="Pfam" id="PF04932">
    <property type="entry name" value="Wzy_C"/>
    <property type="match status" value="1"/>
</dbReference>
<keyword evidence="2 5" id="KW-0812">Transmembrane</keyword>
<evidence type="ECO:0000256" key="3">
    <source>
        <dbReference type="ARBA" id="ARBA00022989"/>
    </source>
</evidence>
<reference evidence="7 8" key="1">
    <citation type="submission" date="2018-08" db="EMBL/GenBank/DDBJ databases">
        <title>A genome reference for cultivated species of the human gut microbiota.</title>
        <authorList>
            <person name="Zou Y."/>
            <person name="Xue W."/>
            <person name="Luo G."/>
        </authorList>
    </citation>
    <scope>NUCLEOTIDE SEQUENCE [LARGE SCALE GENOMIC DNA]</scope>
    <source>
        <strain evidence="7 8">AF26-4BH</strain>
    </source>
</reference>
<protein>
    <recommendedName>
        <fullName evidence="6">O-antigen ligase-related domain-containing protein</fullName>
    </recommendedName>
</protein>
<comment type="subcellular location">
    <subcellularLocation>
        <location evidence="1">Membrane</location>
        <topology evidence="1">Multi-pass membrane protein</topology>
    </subcellularLocation>
</comment>
<feature type="transmembrane region" description="Helical" evidence="5">
    <location>
        <begin position="174"/>
        <end position="191"/>
    </location>
</feature>
<evidence type="ECO:0000256" key="1">
    <source>
        <dbReference type="ARBA" id="ARBA00004141"/>
    </source>
</evidence>
<dbReference type="RefSeq" id="WP_025488880.1">
    <property type="nucleotide sequence ID" value="NZ_JBKVAZ010000016.1"/>
</dbReference>
<dbReference type="AlphaFoldDB" id="A0A3E3IXZ4"/>
<dbReference type="InterPro" id="IPR007016">
    <property type="entry name" value="O-antigen_ligase-rel_domated"/>
</dbReference>
<evidence type="ECO:0000259" key="6">
    <source>
        <dbReference type="Pfam" id="PF04932"/>
    </source>
</evidence>
<keyword evidence="4 5" id="KW-0472">Membrane</keyword>
<name>A0A3E3IXZ4_9FIRM</name>
<accession>A0A3E3IXZ4</accession>
<feature type="transmembrane region" description="Helical" evidence="5">
    <location>
        <begin position="79"/>
        <end position="96"/>
    </location>
</feature>
<feature type="transmembrane region" description="Helical" evidence="5">
    <location>
        <begin position="240"/>
        <end position="262"/>
    </location>
</feature>
<feature type="transmembrane region" description="Helical" evidence="5">
    <location>
        <begin position="385"/>
        <end position="404"/>
    </location>
</feature>
<feature type="domain" description="O-antigen ligase-related" evidence="6">
    <location>
        <begin position="213"/>
        <end position="344"/>
    </location>
</feature>
<feature type="transmembrane region" description="Helical" evidence="5">
    <location>
        <begin position="24"/>
        <end position="50"/>
    </location>
</feature>
<dbReference type="EMBL" id="QVLU01000008">
    <property type="protein sequence ID" value="RGE71956.1"/>
    <property type="molecule type" value="Genomic_DNA"/>
</dbReference>
<evidence type="ECO:0000313" key="8">
    <source>
        <dbReference type="Proteomes" id="UP000261166"/>
    </source>
</evidence>
<dbReference type="Proteomes" id="UP000261166">
    <property type="component" value="Unassembled WGS sequence"/>
</dbReference>
<feature type="transmembrane region" description="Helical" evidence="5">
    <location>
        <begin position="56"/>
        <end position="72"/>
    </location>
</feature>
<dbReference type="OrthoDB" id="1118146at2"/>
<sequence>MHIQTNRRSIHIFTLNKENLWREFLLYFVVLLLIEPDGLSNISILLSVFIYTYGKYVAYVIISILFIIKFYSKKKVYKNFIVFLIFVAGTLLLAIIHRTGFGNWFNSFSVLLFTLLLVDSQSECLDNLFMATLLALETLIYINLILMLMYPEGMYYLISQRTNSNWLLGYKSSLQYYILPAVCFGGINQYYRGQKLRYFLLLSVSFFETIISGNVMLTVGLIIFLVFYSLKLYNIKLFDIWKYYIADLGINIIFLFFLLWFVNTNIGRLLFGLFGKDVSISSRASVLWPKTIELINKKLLFGYGIFSSNTRVEMYGGKLGYIHSHNQLMEIMFIGGLFLMAIYIIVHFFIGRKLIKYRDTMLSKILSLSIFVLYMMMVVEVFTRRIAAAIWMILIFSAYCDKLYRSLLTRKDCKVDERAVNNIL</sequence>
<evidence type="ECO:0000313" key="7">
    <source>
        <dbReference type="EMBL" id="RGE71956.1"/>
    </source>
</evidence>
<evidence type="ECO:0000256" key="4">
    <source>
        <dbReference type="ARBA" id="ARBA00023136"/>
    </source>
</evidence>
<feature type="transmembrane region" description="Helical" evidence="5">
    <location>
        <begin position="198"/>
        <end position="228"/>
    </location>
</feature>
<proteinExistence type="predicted"/>
<feature type="transmembrane region" description="Helical" evidence="5">
    <location>
        <begin position="362"/>
        <end position="379"/>
    </location>
</feature>
<evidence type="ECO:0000256" key="5">
    <source>
        <dbReference type="SAM" id="Phobius"/>
    </source>
</evidence>
<gene>
    <name evidence="7" type="ORF">DWY69_10815</name>
</gene>
<organism evidence="7 8">
    <name type="scientific">Eisenbergiella massiliensis</name>
    <dbReference type="NCBI Taxonomy" id="1720294"/>
    <lineage>
        <taxon>Bacteria</taxon>
        <taxon>Bacillati</taxon>
        <taxon>Bacillota</taxon>
        <taxon>Clostridia</taxon>
        <taxon>Lachnospirales</taxon>
        <taxon>Lachnospiraceae</taxon>
        <taxon>Eisenbergiella</taxon>
    </lineage>
</organism>
<evidence type="ECO:0000256" key="2">
    <source>
        <dbReference type="ARBA" id="ARBA00022692"/>
    </source>
</evidence>
<comment type="caution">
    <text evidence="7">The sequence shown here is derived from an EMBL/GenBank/DDBJ whole genome shotgun (WGS) entry which is preliminary data.</text>
</comment>
<keyword evidence="3 5" id="KW-1133">Transmembrane helix</keyword>
<feature type="transmembrane region" description="Helical" evidence="5">
    <location>
        <begin position="331"/>
        <end position="350"/>
    </location>
</feature>
<feature type="transmembrane region" description="Helical" evidence="5">
    <location>
        <begin position="130"/>
        <end position="150"/>
    </location>
</feature>
<dbReference type="GO" id="GO:0016020">
    <property type="term" value="C:membrane"/>
    <property type="evidence" value="ECO:0007669"/>
    <property type="project" value="UniProtKB-SubCell"/>
</dbReference>